<organism evidence="2">
    <name type="scientific">Brassica campestris</name>
    <name type="common">Field mustard</name>
    <dbReference type="NCBI Taxonomy" id="3711"/>
    <lineage>
        <taxon>Eukaryota</taxon>
        <taxon>Viridiplantae</taxon>
        <taxon>Streptophyta</taxon>
        <taxon>Embryophyta</taxon>
        <taxon>Tracheophyta</taxon>
        <taxon>Spermatophyta</taxon>
        <taxon>Magnoliopsida</taxon>
        <taxon>eudicotyledons</taxon>
        <taxon>Gunneridae</taxon>
        <taxon>Pentapetalae</taxon>
        <taxon>rosids</taxon>
        <taxon>malvids</taxon>
        <taxon>Brassicales</taxon>
        <taxon>Brassicaceae</taxon>
        <taxon>Brassiceae</taxon>
        <taxon>Brassica</taxon>
    </lineage>
</organism>
<dbReference type="Gramene" id="A09p31850.2_BraZ1">
    <property type="protein sequence ID" value="A09p31850.2_BraZ1.CDS"/>
    <property type="gene ID" value="A09g31850.2_BraZ1"/>
</dbReference>
<name>A0A3P5YDY4_BRACM</name>
<dbReference type="AlphaFoldDB" id="A0A3P5YDY4"/>
<dbReference type="Proteomes" id="UP000694005">
    <property type="component" value="Chromosome A09"/>
</dbReference>
<protein>
    <submittedName>
        <fullName evidence="1">Uncharacterized protein</fullName>
    </submittedName>
</protein>
<gene>
    <name evidence="2" type="ORF">BRAA09T38506Z</name>
    <name evidence="1" type="ORF">BRAPAZ1V2_A09P31850.2</name>
</gene>
<reference evidence="2" key="1">
    <citation type="submission" date="2018-11" db="EMBL/GenBank/DDBJ databases">
        <authorList>
            <consortium name="Genoscope - CEA"/>
            <person name="William W."/>
        </authorList>
    </citation>
    <scope>NUCLEOTIDE SEQUENCE</scope>
</reference>
<evidence type="ECO:0000313" key="2">
    <source>
        <dbReference type="EMBL" id="VDC60895.1"/>
    </source>
</evidence>
<feature type="non-terminal residue" evidence="2">
    <location>
        <position position="1"/>
    </location>
</feature>
<dbReference type="EMBL" id="LR031568">
    <property type="protein sequence ID" value="VDC60895.1"/>
    <property type="molecule type" value="Genomic_DNA"/>
</dbReference>
<sequence>VSSFDSPSIARPCIFATDFPLRSWLRRPSSSIPNFQLRLPSTTHHSESLRCLWSSSSSAASSMQFEVSTPNSQSLDSLLYSRAYWVTEGVNALPKKEKPQGREVTVLSAFLVSSPSQGILQSLFELEAMSRCSQSIRCSSFNHDGSIYAYASCYDWKKGAENHNPATAKSNI</sequence>
<dbReference type="EMBL" id="LS974625">
    <property type="protein sequence ID" value="CAG7862718.1"/>
    <property type="molecule type" value="Genomic_DNA"/>
</dbReference>
<feature type="non-terminal residue" evidence="2">
    <location>
        <position position="172"/>
    </location>
</feature>
<proteinExistence type="predicted"/>
<accession>A0A3P5YDY4</accession>
<dbReference type="InterPro" id="IPR015943">
    <property type="entry name" value="WD40/YVTN_repeat-like_dom_sf"/>
</dbReference>
<evidence type="ECO:0000313" key="1">
    <source>
        <dbReference type="EMBL" id="CAG7862718.1"/>
    </source>
</evidence>
<dbReference type="Gene3D" id="2.130.10.10">
    <property type="entry name" value="YVTN repeat-like/Quinoprotein amine dehydrogenase"/>
    <property type="match status" value="1"/>
</dbReference>